<keyword evidence="4" id="KW-1185">Reference proteome</keyword>
<evidence type="ECO:0000256" key="1">
    <source>
        <dbReference type="SAM" id="MobiDB-lite"/>
    </source>
</evidence>
<dbReference type="InterPro" id="IPR036388">
    <property type="entry name" value="WH-like_DNA-bd_sf"/>
</dbReference>
<organism evidence="3 4">
    <name type="scientific">Pseudonocardia kongjuensis</name>
    <dbReference type="NCBI Taxonomy" id="102227"/>
    <lineage>
        <taxon>Bacteria</taxon>
        <taxon>Bacillati</taxon>
        <taxon>Actinomycetota</taxon>
        <taxon>Actinomycetes</taxon>
        <taxon>Pseudonocardiales</taxon>
        <taxon>Pseudonocardiaceae</taxon>
        <taxon>Pseudonocardia</taxon>
    </lineage>
</organism>
<dbReference type="Pfam" id="PF03861">
    <property type="entry name" value="ANTAR"/>
    <property type="match status" value="1"/>
</dbReference>
<dbReference type="SMART" id="SM01012">
    <property type="entry name" value="ANTAR"/>
    <property type="match status" value="1"/>
</dbReference>
<feature type="region of interest" description="Disordered" evidence="1">
    <location>
        <begin position="1"/>
        <end position="26"/>
    </location>
</feature>
<gene>
    <name evidence="3" type="ORF">GCM10009613_25250</name>
</gene>
<dbReference type="InterPro" id="IPR005561">
    <property type="entry name" value="ANTAR"/>
</dbReference>
<dbReference type="PROSITE" id="PS50921">
    <property type="entry name" value="ANTAR"/>
    <property type="match status" value="1"/>
</dbReference>
<sequence length="148" mass="16214">MMSSLLAGPDRAVDHATHRPGGDTARTAVGPDLYRITVLEDRVEGLTQALHNRDVIGQAKGILVAHYDISADEAFTLLTRVSQHTNVKLDEIAQIFVARVRERGPAQQCRVVTDVLEGMLARTRRTERTAAGRPQAPIETTTKEMCDG</sequence>
<protein>
    <recommendedName>
        <fullName evidence="2">ANTAR domain-containing protein</fullName>
    </recommendedName>
</protein>
<evidence type="ECO:0000313" key="3">
    <source>
        <dbReference type="EMBL" id="GAA1388245.1"/>
    </source>
</evidence>
<feature type="compositionally biased region" description="Basic and acidic residues" evidence="1">
    <location>
        <begin position="11"/>
        <end position="21"/>
    </location>
</feature>
<feature type="domain" description="ANTAR" evidence="2">
    <location>
        <begin position="36"/>
        <end position="97"/>
    </location>
</feature>
<name>A0ABN1XWT1_9PSEU</name>
<dbReference type="Proteomes" id="UP001501414">
    <property type="component" value="Unassembled WGS sequence"/>
</dbReference>
<evidence type="ECO:0000259" key="2">
    <source>
        <dbReference type="PROSITE" id="PS50921"/>
    </source>
</evidence>
<reference evidence="3 4" key="1">
    <citation type="journal article" date="2019" name="Int. J. Syst. Evol. Microbiol.">
        <title>The Global Catalogue of Microorganisms (GCM) 10K type strain sequencing project: providing services to taxonomists for standard genome sequencing and annotation.</title>
        <authorList>
            <consortium name="The Broad Institute Genomics Platform"/>
            <consortium name="The Broad Institute Genome Sequencing Center for Infectious Disease"/>
            <person name="Wu L."/>
            <person name="Ma J."/>
        </authorList>
    </citation>
    <scope>NUCLEOTIDE SEQUENCE [LARGE SCALE GENOMIC DNA]</scope>
    <source>
        <strain evidence="3 4">JCM 11896</strain>
    </source>
</reference>
<dbReference type="EMBL" id="BAAAJK010000008">
    <property type="protein sequence ID" value="GAA1388245.1"/>
    <property type="molecule type" value="Genomic_DNA"/>
</dbReference>
<comment type="caution">
    <text evidence="3">The sequence shown here is derived from an EMBL/GenBank/DDBJ whole genome shotgun (WGS) entry which is preliminary data.</text>
</comment>
<accession>A0ABN1XWT1</accession>
<dbReference type="Gene3D" id="1.10.10.10">
    <property type="entry name" value="Winged helix-like DNA-binding domain superfamily/Winged helix DNA-binding domain"/>
    <property type="match status" value="1"/>
</dbReference>
<evidence type="ECO:0000313" key="4">
    <source>
        <dbReference type="Proteomes" id="UP001501414"/>
    </source>
</evidence>
<dbReference type="SUPFAM" id="SSF52172">
    <property type="entry name" value="CheY-like"/>
    <property type="match status" value="1"/>
</dbReference>
<proteinExistence type="predicted"/>
<dbReference type="InterPro" id="IPR011006">
    <property type="entry name" value="CheY-like_superfamily"/>
</dbReference>